<proteinExistence type="predicted"/>
<organism evidence="1 2">
    <name type="scientific">Hypsizygus marmoreus</name>
    <name type="common">White beech mushroom</name>
    <name type="synonym">Agaricus marmoreus</name>
    <dbReference type="NCBI Taxonomy" id="39966"/>
    <lineage>
        <taxon>Eukaryota</taxon>
        <taxon>Fungi</taxon>
        <taxon>Dikarya</taxon>
        <taxon>Basidiomycota</taxon>
        <taxon>Agaricomycotina</taxon>
        <taxon>Agaricomycetes</taxon>
        <taxon>Agaricomycetidae</taxon>
        <taxon>Agaricales</taxon>
        <taxon>Tricholomatineae</taxon>
        <taxon>Lyophyllaceae</taxon>
        <taxon>Hypsizygus</taxon>
    </lineage>
</organism>
<protein>
    <submittedName>
        <fullName evidence="1">Uncharacterized protein</fullName>
    </submittedName>
</protein>
<sequence length="89" mass="10129">MNLLAPSAPYQRIPLRRRFQVHTIHHQEATMKYPRSWCQRAGDVDWAGNEEQQDGLSCSSVCHFEGFGVDTHDRALDIADENILFASSV</sequence>
<evidence type="ECO:0000313" key="2">
    <source>
        <dbReference type="Proteomes" id="UP000076154"/>
    </source>
</evidence>
<name>A0A369KEG6_HYPMA</name>
<keyword evidence="2" id="KW-1185">Reference proteome</keyword>
<reference evidence="1" key="1">
    <citation type="submission" date="2018-04" db="EMBL/GenBank/DDBJ databases">
        <title>Whole genome sequencing of Hypsizygus marmoreus.</title>
        <authorList>
            <person name="Choi I.-G."/>
            <person name="Min B."/>
            <person name="Kim J.-G."/>
            <person name="Kim S."/>
            <person name="Oh Y.-L."/>
            <person name="Kong W.-S."/>
            <person name="Park H."/>
            <person name="Jeong J."/>
            <person name="Song E.-S."/>
        </authorList>
    </citation>
    <scope>NUCLEOTIDE SEQUENCE [LARGE SCALE GENOMIC DNA]</scope>
    <source>
        <strain evidence="1">51987-8</strain>
    </source>
</reference>
<dbReference type="InParanoid" id="A0A369KEG6"/>
<gene>
    <name evidence="1" type="ORF">Hypma_000034</name>
</gene>
<evidence type="ECO:0000313" key="1">
    <source>
        <dbReference type="EMBL" id="RDB31075.1"/>
    </source>
</evidence>
<dbReference type="Proteomes" id="UP000076154">
    <property type="component" value="Unassembled WGS sequence"/>
</dbReference>
<accession>A0A369KEG6</accession>
<dbReference type="EMBL" id="LUEZ02000001">
    <property type="protein sequence ID" value="RDB31075.1"/>
    <property type="molecule type" value="Genomic_DNA"/>
</dbReference>
<dbReference type="AlphaFoldDB" id="A0A369KEG6"/>
<comment type="caution">
    <text evidence="1">The sequence shown here is derived from an EMBL/GenBank/DDBJ whole genome shotgun (WGS) entry which is preliminary data.</text>
</comment>